<reference evidence="2 3" key="1">
    <citation type="submission" date="2023-11" db="EMBL/GenBank/DDBJ databases">
        <authorList>
            <person name="Val-Calvo J."/>
            <person name="Scortti M."/>
            <person name="Vazquez-Boland J."/>
        </authorList>
    </citation>
    <scope>NUCLEOTIDE SEQUENCE [LARGE SCALE GENOMIC DNA]</scope>
    <source>
        <strain evidence="2 3">DSM 46662</strain>
    </source>
</reference>
<organism evidence="2 3">
    <name type="scientific">Prescottella soli</name>
    <dbReference type="NCBI Taxonomy" id="1543852"/>
    <lineage>
        <taxon>Bacteria</taxon>
        <taxon>Bacillati</taxon>
        <taxon>Actinomycetota</taxon>
        <taxon>Actinomycetes</taxon>
        <taxon>Mycobacteriales</taxon>
        <taxon>Nocardiaceae</taxon>
        <taxon>Prescottella</taxon>
    </lineage>
</organism>
<evidence type="ECO:0000256" key="1">
    <source>
        <dbReference type="SAM" id="MobiDB-lite"/>
    </source>
</evidence>
<sequence length="207" mass="23158">MGIQGGSESGTPHGEEAAPASIPAPLLRDYRHVGGIESIEVDGTRYFFGYDFSEDLVLSPLIDDVELMSVFAETHMEQRDGLHDRGYWRDLVDGSREYSELAQPESCSFESEQLRLIITSLRNIAETGVPAPDFDYPYHLRFLLSSAGQWKEQFNATAEGVRAIKGAERPADRTTLEQIARDILRETRNAMDAVEGNWAEVFDALTQ</sequence>
<evidence type="ECO:0000313" key="3">
    <source>
        <dbReference type="Proteomes" id="UP001629744"/>
    </source>
</evidence>
<gene>
    <name evidence="2" type="ORF">ABEU19_000417</name>
</gene>
<comment type="caution">
    <text evidence="2">The sequence shown here is derived from an EMBL/GenBank/DDBJ whole genome shotgun (WGS) entry which is preliminary data.</text>
</comment>
<evidence type="ECO:0000313" key="2">
    <source>
        <dbReference type="EMBL" id="MFM1726975.1"/>
    </source>
</evidence>
<keyword evidence="3" id="KW-1185">Reference proteome</keyword>
<accession>A0ABW9FQF1</accession>
<proteinExistence type="predicted"/>
<protein>
    <submittedName>
        <fullName evidence="2">Uncharacterized protein</fullName>
    </submittedName>
</protein>
<dbReference type="EMBL" id="JBDLNU010000001">
    <property type="protein sequence ID" value="MFM1726975.1"/>
    <property type="molecule type" value="Genomic_DNA"/>
</dbReference>
<name>A0ABW9FQF1_9NOCA</name>
<dbReference type="Proteomes" id="UP001629744">
    <property type="component" value="Unassembled WGS sequence"/>
</dbReference>
<feature type="region of interest" description="Disordered" evidence="1">
    <location>
        <begin position="1"/>
        <end position="21"/>
    </location>
</feature>